<evidence type="ECO:0008006" key="4">
    <source>
        <dbReference type="Google" id="ProtNLM"/>
    </source>
</evidence>
<proteinExistence type="predicted"/>
<feature type="transmembrane region" description="Helical" evidence="1">
    <location>
        <begin position="202"/>
        <end position="222"/>
    </location>
</feature>
<dbReference type="InterPro" id="IPR007395">
    <property type="entry name" value="Zn_peptidase_2"/>
</dbReference>
<keyword evidence="1" id="KW-1133">Transmembrane helix</keyword>
<evidence type="ECO:0000256" key="1">
    <source>
        <dbReference type="SAM" id="Phobius"/>
    </source>
</evidence>
<reference evidence="2 3" key="1">
    <citation type="submission" date="2016-11" db="EMBL/GenBank/DDBJ databases">
        <authorList>
            <person name="Jaros S."/>
            <person name="Januszkiewicz K."/>
            <person name="Wedrychowicz H."/>
        </authorList>
    </citation>
    <scope>NUCLEOTIDE SEQUENCE [LARGE SCALE GENOMIC DNA]</scope>
    <source>
        <strain evidence="2 3">DSM 14214</strain>
    </source>
</reference>
<dbReference type="RefSeq" id="WP_072851054.1">
    <property type="nucleotide sequence ID" value="NZ_FRAH01000029.1"/>
</dbReference>
<keyword evidence="3" id="KW-1185">Reference proteome</keyword>
<dbReference type="EMBL" id="FRAH01000029">
    <property type="protein sequence ID" value="SHK48188.1"/>
    <property type="molecule type" value="Genomic_DNA"/>
</dbReference>
<accession>A0A1M6SUE3</accession>
<dbReference type="Proteomes" id="UP000183975">
    <property type="component" value="Unassembled WGS sequence"/>
</dbReference>
<dbReference type="Pfam" id="PF04298">
    <property type="entry name" value="Zn_peptidase_2"/>
    <property type="match status" value="1"/>
</dbReference>
<name>A0A1M6SUE3_9FIRM</name>
<sequence length="234" mass="25504">MFFYGYNMDYVFLLIIAVVLAGMAQAKVSSTYNKYSRVPNRRGLTGEQVAAQMLIQADIHDVRIERVAGHLTDHYDPRTKTLRLSSGVYDGRSVAALGIAAHETGHAIQHDTGYVFLVLRSTLVPLSNLGSTLAWPLIVIGLLFGGSSSNMFITLGILFYALAVLFTIVTLPVEFNASSRALHMLEDQYFLDADEMGGARKVLSAAAMTYVAAAAVAILQLLRLIAIFGGRRDD</sequence>
<dbReference type="PANTHER" id="PTHR36434">
    <property type="entry name" value="MEMBRANE PROTEASE YUGP-RELATED"/>
    <property type="match status" value="1"/>
</dbReference>
<dbReference type="AlphaFoldDB" id="A0A1M6SUE3"/>
<feature type="transmembrane region" description="Helical" evidence="1">
    <location>
        <begin position="126"/>
        <end position="145"/>
    </location>
</feature>
<organism evidence="2 3">
    <name type="scientific">Anaerotignum lactatifermentans DSM 14214</name>
    <dbReference type="NCBI Taxonomy" id="1121323"/>
    <lineage>
        <taxon>Bacteria</taxon>
        <taxon>Bacillati</taxon>
        <taxon>Bacillota</taxon>
        <taxon>Clostridia</taxon>
        <taxon>Lachnospirales</taxon>
        <taxon>Anaerotignaceae</taxon>
        <taxon>Anaerotignum</taxon>
    </lineage>
</organism>
<gene>
    <name evidence="2" type="ORF">SAMN02745138_01794</name>
</gene>
<keyword evidence="1" id="KW-0472">Membrane</keyword>
<dbReference type="PANTHER" id="PTHR36434:SF1">
    <property type="entry name" value="MEMBRANE PROTEASE YUGP-RELATED"/>
    <property type="match status" value="1"/>
</dbReference>
<feature type="transmembrane region" description="Helical" evidence="1">
    <location>
        <begin position="152"/>
        <end position="173"/>
    </location>
</feature>
<evidence type="ECO:0000313" key="2">
    <source>
        <dbReference type="EMBL" id="SHK48188.1"/>
    </source>
</evidence>
<evidence type="ECO:0000313" key="3">
    <source>
        <dbReference type="Proteomes" id="UP000183975"/>
    </source>
</evidence>
<keyword evidence="1" id="KW-0812">Transmembrane</keyword>
<protein>
    <recommendedName>
        <fullName evidence="4">Neutral zinc metallopeptidase</fullName>
    </recommendedName>
</protein>
<dbReference type="OrthoDB" id="9784298at2"/>